<dbReference type="GO" id="GO:0016787">
    <property type="term" value="F:hydrolase activity"/>
    <property type="evidence" value="ECO:0007669"/>
    <property type="project" value="UniProtKB-KW"/>
</dbReference>
<dbReference type="GO" id="GO:0004540">
    <property type="term" value="F:RNA nuclease activity"/>
    <property type="evidence" value="ECO:0007669"/>
    <property type="project" value="InterPro"/>
</dbReference>
<reference evidence="10 11" key="1">
    <citation type="submission" date="2019-09" db="EMBL/GenBank/DDBJ databases">
        <title>Goodfellowia gen. nov., a new genus of the Pseudonocardineae related to Actinoalloteichus, containing Goodfellowia coeruleoviolacea gen. nov., comb. nov. gen. nov., comb. nov.</title>
        <authorList>
            <person name="Labeda D."/>
        </authorList>
    </citation>
    <scope>NUCLEOTIDE SEQUENCE [LARGE SCALE GENOMIC DNA]</scope>
    <source>
        <strain evidence="10 11">AN110305</strain>
    </source>
</reference>
<comment type="similarity">
    <text evidence="7 8">Belongs to the PINc/VapC protein family.</text>
</comment>
<gene>
    <name evidence="8" type="primary">vapC</name>
    <name evidence="10" type="ORF">F0L68_16280</name>
</gene>
<comment type="caution">
    <text evidence="10">The sequence shown here is derived from an EMBL/GenBank/DDBJ whole genome shotgun (WGS) entry which is preliminary data.</text>
</comment>
<keyword evidence="8" id="KW-0800">Toxin</keyword>
<evidence type="ECO:0000256" key="5">
    <source>
        <dbReference type="ARBA" id="ARBA00022801"/>
    </source>
</evidence>
<keyword evidence="2 8" id="KW-1277">Toxin-antitoxin system</keyword>
<evidence type="ECO:0000256" key="8">
    <source>
        <dbReference type="HAMAP-Rule" id="MF_00265"/>
    </source>
</evidence>
<dbReference type="HAMAP" id="MF_00265">
    <property type="entry name" value="VapC_Nob1"/>
    <property type="match status" value="1"/>
</dbReference>
<dbReference type="CDD" id="cd09871">
    <property type="entry name" value="PIN_MtVapC28-VapC30-like"/>
    <property type="match status" value="1"/>
</dbReference>
<evidence type="ECO:0000313" key="11">
    <source>
        <dbReference type="Proteomes" id="UP000323454"/>
    </source>
</evidence>
<evidence type="ECO:0000256" key="1">
    <source>
        <dbReference type="ARBA" id="ARBA00001946"/>
    </source>
</evidence>
<dbReference type="SUPFAM" id="SSF88723">
    <property type="entry name" value="PIN domain-like"/>
    <property type="match status" value="1"/>
</dbReference>
<dbReference type="GO" id="GO:0090729">
    <property type="term" value="F:toxin activity"/>
    <property type="evidence" value="ECO:0007669"/>
    <property type="project" value="UniProtKB-KW"/>
</dbReference>
<dbReference type="PANTHER" id="PTHR33653">
    <property type="entry name" value="RIBONUCLEASE VAPC2"/>
    <property type="match status" value="1"/>
</dbReference>
<evidence type="ECO:0000256" key="3">
    <source>
        <dbReference type="ARBA" id="ARBA00022722"/>
    </source>
</evidence>
<feature type="binding site" evidence="8">
    <location>
        <position position="4"/>
    </location>
    <ligand>
        <name>Mg(2+)</name>
        <dbReference type="ChEBI" id="CHEBI:18420"/>
    </ligand>
</feature>
<dbReference type="Proteomes" id="UP000323454">
    <property type="component" value="Unassembled WGS sequence"/>
</dbReference>
<dbReference type="PANTHER" id="PTHR33653:SF1">
    <property type="entry name" value="RIBONUCLEASE VAPC2"/>
    <property type="match status" value="1"/>
</dbReference>
<sequence length="129" mass="14024">MIIDTSAIIAIIGREPGYERLEERIAEAVVPKIGAPTQLETGMVLVGRWGARGNTLLARFLQHNGIKTVPFTEAHTEIAVDAFNRFGRGRHPAALNFGDCLSYATAYVAGEPLLFVGNDFSQTDLPLVK</sequence>
<evidence type="ECO:0000256" key="2">
    <source>
        <dbReference type="ARBA" id="ARBA00022649"/>
    </source>
</evidence>
<dbReference type="InterPro" id="IPR029060">
    <property type="entry name" value="PIN-like_dom_sf"/>
</dbReference>
<proteinExistence type="inferred from homology"/>
<dbReference type="OrthoDB" id="32625at2"/>
<evidence type="ECO:0000256" key="6">
    <source>
        <dbReference type="ARBA" id="ARBA00022842"/>
    </source>
</evidence>
<dbReference type="RefSeq" id="WP_149850426.1">
    <property type="nucleotide sequence ID" value="NZ_VUOB01000027.1"/>
</dbReference>
<name>A0A5B2XFG8_9PSEU</name>
<reference evidence="10 11" key="2">
    <citation type="submission" date="2019-09" db="EMBL/GenBank/DDBJ databases">
        <authorList>
            <person name="Jin C."/>
        </authorList>
    </citation>
    <scope>NUCLEOTIDE SEQUENCE [LARGE SCALE GENOMIC DNA]</scope>
    <source>
        <strain evidence="10 11">AN110305</strain>
    </source>
</reference>
<evidence type="ECO:0000259" key="9">
    <source>
        <dbReference type="Pfam" id="PF01850"/>
    </source>
</evidence>
<keyword evidence="6 8" id="KW-0460">Magnesium</keyword>
<dbReference type="GO" id="GO:0000287">
    <property type="term" value="F:magnesium ion binding"/>
    <property type="evidence" value="ECO:0007669"/>
    <property type="project" value="UniProtKB-UniRule"/>
</dbReference>
<keyword evidence="5 8" id="KW-0378">Hydrolase</keyword>
<keyword evidence="3 8" id="KW-0540">Nuclease</keyword>
<dbReference type="InterPro" id="IPR050556">
    <property type="entry name" value="Type_II_TA_system_RNase"/>
</dbReference>
<comment type="function">
    <text evidence="8">Toxic component of a toxin-antitoxin (TA) system. An RNase.</text>
</comment>
<evidence type="ECO:0000313" key="10">
    <source>
        <dbReference type="EMBL" id="KAA2261631.1"/>
    </source>
</evidence>
<dbReference type="InterPro" id="IPR022907">
    <property type="entry name" value="VapC_family"/>
</dbReference>
<comment type="cofactor">
    <cofactor evidence="1 8">
        <name>Mg(2+)</name>
        <dbReference type="ChEBI" id="CHEBI:18420"/>
    </cofactor>
</comment>
<feature type="domain" description="PIN" evidence="9">
    <location>
        <begin position="1"/>
        <end position="124"/>
    </location>
</feature>
<dbReference type="InterPro" id="IPR002716">
    <property type="entry name" value="PIN_dom"/>
</dbReference>
<dbReference type="Pfam" id="PF01850">
    <property type="entry name" value="PIN"/>
    <property type="match status" value="1"/>
</dbReference>
<dbReference type="Gene3D" id="3.40.50.1010">
    <property type="entry name" value="5'-nuclease"/>
    <property type="match status" value="1"/>
</dbReference>
<evidence type="ECO:0000256" key="7">
    <source>
        <dbReference type="ARBA" id="ARBA00038093"/>
    </source>
</evidence>
<evidence type="ECO:0000256" key="4">
    <source>
        <dbReference type="ARBA" id="ARBA00022723"/>
    </source>
</evidence>
<keyword evidence="4 8" id="KW-0479">Metal-binding</keyword>
<dbReference type="EC" id="3.1.-.-" evidence="8"/>
<feature type="binding site" evidence="8">
    <location>
        <position position="99"/>
    </location>
    <ligand>
        <name>Mg(2+)</name>
        <dbReference type="ChEBI" id="CHEBI:18420"/>
    </ligand>
</feature>
<protein>
    <recommendedName>
        <fullName evidence="8">Ribonuclease VapC</fullName>
        <shortName evidence="8">RNase VapC</shortName>
        <ecNumber evidence="8">3.1.-.-</ecNumber>
    </recommendedName>
    <alternativeName>
        <fullName evidence="8">Toxin VapC</fullName>
    </alternativeName>
</protein>
<organism evidence="10 11">
    <name type="scientific">Solihabitans fulvus</name>
    <dbReference type="NCBI Taxonomy" id="1892852"/>
    <lineage>
        <taxon>Bacteria</taxon>
        <taxon>Bacillati</taxon>
        <taxon>Actinomycetota</taxon>
        <taxon>Actinomycetes</taxon>
        <taxon>Pseudonocardiales</taxon>
        <taxon>Pseudonocardiaceae</taxon>
        <taxon>Solihabitans</taxon>
    </lineage>
</organism>
<accession>A0A5B2XFG8</accession>
<keyword evidence="11" id="KW-1185">Reference proteome</keyword>
<dbReference type="AlphaFoldDB" id="A0A5B2XFG8"/>
<dbReference type="EMBL" id="VUOB01000027">
    <property type="protein sequence ID" value="KAA2261631.1"/>
    <property type="molecule type" value="Genomic_DNA"/>
</dbReference>